<dbReference type="Proteomes" id="UP000441754">
    <property type="component" value="Unassembled WGS sequence"/>
</dbReference>
<name>A0A7K0ES42_9BACT</name>
<feature type="transmembrane region" description="Helical" evidence="2">
    <location>
        <begin position="36"/>
        <end position="56"/>
    </location>
</feature>
<protein>
    <submittedName>
        <fullName evidence="3">Uncharacterized protein</fullName>
    </submittedName>
</protein>
<keyword evidence="2" id="KW-0472">Membrane</keyword>
<gene>
    <name evidence="3" type="ORF">GJJ30_25040</name>
</gene>
<evidence type="ECO:0000313" key="3">
    <source>
        <dbReference type="EMBL" id="MRS64589.1"/>
    </source>
</evidence>
<dbReference type="AlphaFoldDB" id="A0A7K0ES42"/>
<feature type="compositionally biased region" description="Basic residues" evidence="1">
    <location>
        <begin position="145"/>
        <end position="154"/>
    </location>
</feature>
<feature type="transmembrane region" description="Helical" evidence="2">
    <location>
        <begin position="7"/>
        <end position="24"/>
    </location>
</feature>
<dbReference type="RefSeq" id="WP_154177912.1">
    <property type="nucleotide sequence ID" value="NZ_WJXZ01000014.1"/>
</dbReference>
<keyword evidence="2" id="KW-1133">Transmembrane helix</keyword>
<feature type="transmembrane region" description="Helical" evidence="2">
    <location>
        <begin position="68"/>
        <end position="90"/>
    </location>
</feature>
<accession>A0A7K0ES42</accession>
<feature type="region of interest" description="Disordered" evidence="1">
    <location>
        <begin position="145"/>
        <end position="177"/>
    </location>
</feature>
<reference evidence="3 4" key="1">
    <citation type="journal article" date="2018" name="Antonie Van Leeuwenhoek">
        <title>Larkinella terrae sp. nov., isolated from soil on Jeju Island, South Korea.</title>
        <authorList>
            <person name="Ten L.N."/>
            <person name="Jeon J."/>
            <person name="Park S.J."/>
            <person name="Park S."/>
            <person name="Lee S.Y."/>
            <person name="Kim M.K."/>
            <person name="Jung H.Y."/>
        </authorList>
    </citation>
    <scope>NUCLEOTIDE SEQUENCE [LARGE SCALE GENOMIC DNA]</scope>
    <source>
        <strain evidence="3 4">KCTC 52001</strain>
    </source>
</reference>
<evidence type="ECO:0000313" key="4">
    <source>
        <dbReference type="Proteomes" id="UP000441754"/>
    </source>
</evidence>
<evidence type="ECO:0000256" key="1">
    <source>
        <dbReference type="SAM" id="MobiDB-lite"/>
    </source>
</evidence>
<keyword evidence="4" id="KW-1185">Reference proteome</keyword>
<sequence length="177" mass="19562">MAALLYYLTRLGLISLIEAFHMAYNAKFLNAVLHEPMTFEVVFAVTVLLSLTSAALRMNRPLASAQLNLTKILGGAVWSSYLLVIARVFIDHEGKFIFDFSTFAWLKLAATLIVLAYCVLGAEVLTAVKYIARFPVKSVRIGSKGRKKTTRLRPPKSAEKQPVSRLRGKSSEGTNLA</sequence>
<organism evidence="3 4">
    <name type="scientific">Larkinella terrae</name>
    <dbReference type="NCBI Taxonomy" id="2025311"/>
    <lineage>
        <taxon>Bacteria</taxon>
        <taxon>Pseudomonadati</taxon>
        <taxon>Bacteroidota</taxon>
        <taxon>Cytophagia</taxon>
        <taxon>Cytophagales</taxon>
        <taxon>Spirosomataceae</taxon>
        <taxon>Larkinella</taxon>
    </lineage>
</organism>
<evidence type="ECO:0000256" key="2">
    <source>
        <dbReference type="SAM" id="Phobius"/>
    </source>
</evidence>
<keyword evidence="2" id="KW-0812">Transmembrane</keyword>
<feature type="transmembrane region" description="Helical" evidence="2">
    <location>
        <begin position="110"/>
        <end position="132"/>
    </location>
</feature>
<comment type="caution">
    <text evidence="3">The sequence shown here is derived from an EMBL/GenBank/DDBJ whole genome shotgun (WGS) entry which is preliminary data.</text>
</comment>
<dbReference type="EMBL" id="WJXZ01000014">
    <property type="protein sequence ID" value="MRS64589.1"/>
    <property type="molecule type" value="Genomic_DNA"/>
</dbReference>
<proteinExistence type="predicted"/>